<feature type="region of interest" description="Disordered" evidence="1">
    <location>
        <begin position="1"/>
        <end position="113"/>
    </location>
</feature>
<sequence>MTRDTSKSPDSETRILVPEEPNGTETGRLSFSIPMTESVAPAAENDGDENERDKEKKWSRKSLDEPKTKRKETATSFTNFLHRFTRSDEKKEDKQKNTISEEDGLDRPDKLPIPDLEDNWYEMKNVGPDGFRTALEIGHEGGAAIYEWKVDSLEETLLTEFAPSSRELLRVEHSDPDVDVLERSMLNLLEEFRSGQMRALTDEQMESMRAMKAEHEEVTNLHLALYNLDKTGCEKSEDELDVMYDKLSQKLLCMHECMPAFVHGE</sequence>
<dbReference type="AlphaFoldDB" id="A0A183FJJ1"/>
<evidence type="ECO:0000313" key="3">
    <source>
        <dbReference type="Proteomes" id="UP000050761"/>
    </source>
</evidence>
<dbReference type="Proteomes" id="UP000050761">
    <property type="component" value="Unassembled WGS sequence"/>
</dbReference>
<proteinExistence type="predicted"/>
<feature type="compositionally biased region" description="Basic and acidic residues" evidence="1">
    <location>
        <begin position="51"/>
        <end position="73"/>
    </location>
</feature>
<organism evidence="3 4">
    <name type="scientific">Heligmosomoides polygyrus</name>
    <name type="common">Parasitic roundworm</name>
    <dbReference type="NCBI Taxonomy" id="6339"/>
    <lineage>
        <taxon>Eukaryota</taxon>
        <taxon>Metazoa</taxon>
        <taxon>Ecdysozoa</taxon>
        <taxon>Nematoda</taxon>
        <taxon>Chromadorea</taxon>
        <taxon>Rhabditida</taxon>
        <taxon>Rhabditina</taxon>
        <taxon>Rhabditomorpha</taxon>
        <taxon>Strongyloidea</taxon>
        <taxon>Heligmosomidae</taxon>
        <taxon>Heligmosomoides</taxon>
    </lineage>
</organism>
<feature type="compositionally biased region" description="Polar residues" evidence="1">
    <location>
        <begin position="23"/>
        <end position="35"/>
    </location>
</feature>
<dbReference type="Pfam" id="PF13270">
    <property type="entry name" value="CCDC28"/>
    <property type="match status" value="1"/>
</dbReference>
<keyword evidence="3" id="KW-1185">Reference proteome</keyword>
<dbReference type="InterPro" id="IPR025271">
    <property type="entry name" value="CCDC28"/>
</dbReference>
<name>A0A183FJJ1_HELPZ</name>
<evidence type="ECO:0000256" key="1">
    <source>
        <dbReference type="SAM" id="MobiDB-lite"/>
    </source>
</evidence>
<dbReference type="WBParaSite" id="HPBE_0000719601-mRNA-1">
    <property type="protein sequence ID" value="HPBE_0000719601-mRNA-1"/>
    <property type="gene ID" value="HPBE_0000719601"/>
</dbReference>
<reference evidence="4" key="2">
    <citation type="submission" date="2019-09" db="UniProtKB">
        <authorList>
            <consortium name="WormBaseParasite"/>
        </authorList>
    </citation>
    <scope>IDENTIFICATION</scope>
</reference>
<dbReference type="OrthoDB" id="9977011at2759"/>
<evidence type="ECO:0000313" key="4">
    <source>
        <dbReference type="WBParaSite" id="HPBE_0000719601-mRNA-1"/>
    </source>
</evidence>
<dbReference type="EMBL" id="UZAH01025833">
    <property type="protein sequence ID" value="VDO71291.1"/>
    <property type="molecule type" value="Genomic_DNA"/>
</dbReference>
<accession>A0A183FJJ1</accession>
<evidence type="ECO:0000313" key="2">
    <source>
        <dbReference type="EMBL" id="VDO71291.1"/>
    </source>
</evidence>
<protein>
    <submittedName>
        <fullName evidence="4">DUF4476 domain-containing protein</fullName>
    </submittedName>
</protein>
<feature type="compositionally biased region" description="Basic and acidic residues" evidence="1">
    <location>
        <begin position="1"/>
        <end position="13"/>
    </location>
</feature>
<gene>
    <name evidence="2" type="ORF">HPBE_LOCUS7197</name>
</gene>
<accession>A0A3P7XB33</accession>
<feature type="compositionally biased region" description="Basic and acidic residues" evidence="1">
    <location>
        <begin position="85"/>
        <end position="96"/>
    </location>
</feature>
<reference evidence="2 3" key="1">
    <citation type="submission" date="2018-11" db="EMBL/GenBank/DDBJ databases">
        <authorList>
            <consortium name="Pathogen Informatics"/>
        </authorList>
    </citation>
    <scope>NUCLEOTIDE SEQUENCE [LARGE SCALE GENOMIC DNA]</scope>
</reference>